<name>A0ABY6CY37_9BACT</name>
<proteinExistence type="predicted"/>
<reference evidence="1" key="1">
    <citation type="submission" date="2022-10" db="EMBL/GenBank/DDBJ databases">
        <title>Comparative genomics and taxonomic characterization of three novel marine species of genus Reichenbachiella exhibiting antioxidant and polysaccharide degradation activities.</title>
        <authorList>
            <person name="Muhammad N."/>
            <person name="Lee Y.-J."/>
            <person name="Ko J."/>
            <person name="Kim S.-G."/>
        </authorList>
    </citation>
    <scope>NUCLEOTIDE SEQUENCE</scope>
    <source>
        <strain evidence="1">Wsw4-B4</strain>
    </source>
</reference>
<gene>
    <name evidence="1" type="ORF">N7E81_15880</name>
</gene>
<accession>A0ABY6CY37</accession>
<dbReference type="RefSeq" id="WP_263050580.1">
    <property type="nucleotide sequence ID" value="NZ_CP106735.1"/>
</dbReference>
<dbReference type="InterPro" id="IPR054207">
    <property type="entry name" value="DUF6913"/>
</dbReference>
<sequence length="172" mass="19808">MIGKFLVKLKTALALKKNDAFRMSDAYKEAKSIGLIYSLDDNRSKAMLSSLIAKFESDQKDVSTMTFVPVAAKITDPGYAYFDEKDLNTRGNWTKETVTQFRNTPFDFLVSLDWSQNKYTQNILAGSKAKCRVGRYEEGKSQYFEMMINPSDDKYESYMDEVYHYLTNVRNG</sequence>
<organism evidence="1 2">
    <name type="scientific">Reichenbachiella carrageenanivorans</name>
    <dbReference type="NCBI Taxonomy" id="2979869"/>
    <lineage>
        <taxon>Bacteria</taxon>
        <taxon>Pseudomonadati</taxon>
        <taxon>Bacteroidota</taxon>
        <taxon>Cytophagia</taxon>
        <taxon>Cytophagales</taxon>
        <taxon>Reichenbachiellaceae</taxon>
        <taxon>Reichenbachiella</taxon>
    </lineage>
</organism>
<dbReference type="EMBL" id="CP106735">
    <property type="protein sequence ID" value="UXX78836.1"/>
    <property type="molecule type" value="Genomic_DNA"/>
</dbReference>
<keyword evidence="2" id="KW-1185">Reference proteome</keyword>
<evidence type="ECO:0000313" key="2">
    <source>
        <dbReference type="Proteomes" id="UP001062165"/>
    </source>
</evidence>
<evidence type="ECO:0000313" key="1">
    <source>
        <dbReference type="EMBL" id="UXX78836.1"/>
    </source>
</evidence>
<protein>
    <submittedName>
        <fullName evidence="1">Uncharacterized protein</fullName>
    </submittedName>
</protein>
<dbReference type="Pfam" id="PF21857">
    <property type="entry name" value="DUF6913"/>
    <property type="match status" value="1"/>
</dbReference>
<dbReference type="Proteomes" id="UP001062165">
    <property type="component" value="Chromosome"/>
</dbReference>